<comment type="caution">
    <text evidence="2">The sequence shown here is derived from an EMBL/GenBank/DDBJ whole genome shotgun (WGS) entry which is preliminary data.</text>
</comment>
<evidence type="ECO:0000313" key="3">
    <source>
        <dbReference type="Proteomes" id="UP000701801"/>
    </source>
</evidence>
<feature type="region of interest" description="Disordered" evidence="1">
    <location>
        <begin position="111"/>
        <end position="139"/>
    </location>
</feature>
<protein>
    <submittedName>
        <fullName evidence="2">Uncharacterized protein</fullName>
    </submittedName>
</protein>
<evidence type="ECO:0000313" key="2">
    <source>
        <dbReference type="EMBL" id="CAG8982889.1"/>
    </source>
</evidence>
<name>A0A9N9QC86_9HELO</name>
<sequence length="139" mass="15383">MIRSRQGKKCAAEVPVRVQSGVQVLKPVRNPLISSDADKDSARSDESKQREGRSKKQAIDGWAEEVNSLLRPAQSRMRSLSSHVAGRSLQRAVVRPWGDLRSSQLQQAEAGDVRAFRMGDDAPTPASRRETFGRCGRDI</sequence>
<organism evidence="2 3">
    <name type="scientific">Hymenoscyphus albidus</name>
    <dbReference type="NCBI Taxonomy" id="595503"/>
    <lineage>
        <taxon>Eukaryota</taxon>
        <taxon>Fungi</taxon>
        <taxon>Dikarya</taxon>
        <taxon>Ascomycota</taxon>
        <taxon>Pezizomycotina</taxon>
        <taxon>Leotiomycetes</taxon>
        <taxon>Helotiales</taxon>
        <taxon>Helotiaceae</taxon>
        <taxon>Hymenoscyphus</taxon>
    </lineage>
</organism>
<feature type="region of interest" description="Disordered" evidence="1">
    <location>
        <begin position="27"/>
        <end position="60"/>
    </location>
</feature>
<dbReference type="Proteomes" id="UP000701801">
    <property type="component" value="Unassembled WGS sequence"/>
</dbReference>
<feature type="compositionally biased region" description="Basic and acidic residues" evidence="1">
    <location>
        <begin position="127"/>
        <end position="139"/>
    </location>
</feature>
<keyword evidence="3" id="KW-1185">Reference proteome</keyword>
<gene>
    <name evidence="2" type="ORF">HYALB_00002906</name>
</gene>
<feature type="compositionally biased region" description="Basic and acidic residues" evidence="1">
    <location>
        <begin position="111"/>
        <end position="120"/>
    </location>
</feature>
<reference evidence="2" key="1">
    <citation type="submission" date="2021-07" db="EMBL/GenBank/DDBJ databases">
        <authorList>
            <person name="Durling M."/>
        </authorList>
    </citation>
    <scope>NUCLEOTIDE SEQUENCE</scope>
</reference>
<feature type="compositionally biased region" description="Basic and acidic residues" evidence="1">
    <location>
        <begin position="36"/>
        <end position="58"/>
    </location>
</feature>
<dbReference type="EMBL" id="CAJVRM010000695">
    <property type="protein sequence ID" value="CAG8982889.1"/>
    <property type="molecule type" value="Genomic_DNA"/>
</dbReference>
<evidence type="ECO:0000256" key="1">
    <source>
        <dbReference type="SAM" id="MobiDB-lite"/>
    </source>
</evidence>
<accession>A0A9N9QC86</accession>
<proteinExistence type="predicted"/>
<dbReference type="AlphaFoldDB" id="A0A9N9QC86"/>